<dbReference type="Proteomes" id="UP001207252">
    <property type="component" value="Unassembled WGS sequence"/>
</dbReference>
<feature type="domain" description="Large ribosomal subunit protein uL15/eL18" evidence="7">
    <location>
        <begin position="78"/>
        <end position="151"/>
    </location>
</feature>
<reference evidence="8 9" key="1">
    <citation type="journal article" date="2020" name="Int. J. Syst. Evol. Microbiol.">
        <title>Ureaplasma miroungigenitalium sp. nov. isolated from northern elephant seals (Mirounga angustirostris) and Ureaplasma zalophigenitalium sp. nov. isolated from California sea lions (Zalophus californianus).</title>
        <authorList>
            <person name="Volokhov D.V."/>
            <person name="Gulland F.M."/>
            <person name="Gao Y."/>
            <person name="Chizhikov V.E."/>
        </authorList>
    </citation>
    <scope>NUCLEOTIDE SEQUENCE [LARGE SCALE GENOMIC DNA]</scope>
    <source>
        <strain evidence="8 9">CSL7644-GEN</strain>
    </source>
</reference>
<keyword evidence="9" id="KW-1185">Reference proteome</keyword>
<evidence type="ECO:0000256" key="1">
    <source>
        <dbReference type="ARBA" id="ARBA00007320"/>
    </source>
</evidence>
<dbReference type="InterPro" id="IPR005749">
    <property type="entry name" value="Ribosomal_uL15_bac-type"/>
</dbReference>
<evidence type="ECO:0000313" key="8">
    <source>
        <dbReference type="EMBL" id="MCV3753891.1"/>
    </source>
</evidence>
<name>A0ABT3BNS7_9BACT</name>
<dbReference type="GO" id="GO:0005840">
    <property type="term" value="C:ribosome"/>
    <property type="evidence" value="ECO:0007669"/>
    <property type="project" value="UniProtKB-KW"/>
</dbReference>
<dbReference type="Gene3D" id="3.100.10.10">
    <property type="match status" value="1"/>
</dbReference>
<feature type="compositionally biased region" description="Basic residues" evidence="6">
    <location>
        <begin position="12"/>
        <end position="22"/>
    </location>
</feature>
<evidence type="ECO:0000256" key="3">
    <source>
        <dbReference type="ARBA" id="ARBA00022980"/>
    </source>
</evidence>
<comment type="subunit">
    <text evidence="5">Part of the 50S ribosomal subunit.</text>
</comment>
<dbReference type="Pfam" id="PF00828">
    <property type="entry name" value="Ribosomal_L27A"/>
    <property type="match status" value="1"/>
</dbReference>
<comment type="function">
    <text evidence="5">Binds to the 23S rRNA.</text>
</comment>
<dbReference type="NCBIfam" id="TIGR01071">
    <property type="entry name" value="rplO_bact"/>
    <property type="match status" value="1"/>
</dbReference>
<evidence type="ECO:0000259" key="7">
    <source>
        <dbReference type="Pfam" id="PF00828"/>
    </source>
</evidence>
<dbReference type="RefSeq" id="WP_263817692.1">
    <property type="nucleotide sequence ID" value="NZ_JAOXHJ010000001.1"/>
</dbReference>
<feature type="compositionally biased region" description="Polar residues" evidence="6">
    <location>
        <begin position="1"/>
        <end position="11"/>
    </location>
</feature>
<keyword evidence="2 5" id="KW-0694">RNA-binding</keyword>
<keyword evidence="3 5" id="KW-0689">Ribosomal protein</keyword>
<dbReference type="InterPro" id="IPR030878">
    <property type="entry name" value="Ribosomal_uL15"/>
</dbReference>
<dbReference type="PANTHER" id="PTHR12934">
    <property type="entry name" value="50S RIBOSOMAL PROTEIN L15"/>
    <property type="match status" value="1"/>
</dbReference>
<gene>
    <name evidence="5 8" type="primary">rplO</name>
    <name evidence="8" type="ORF">OF365_00615</name>
</gene>
<organism evidence="8 9">
    <name type="scientific">Ureaplasma zalophigenitalium</name>
    <dbReference type="NCBI Taxonomy" id="907723"/>
    <lineage>
        <taxon>Bacteria</taxon>
        <taxon>Bacillati</taxon>
        <taxon>Mycoplasmatota</taxon>
        <taxon>Mycoplasmoidales</taxon>
        <taxon>Mycoplasmoidaceae</taxon>
        <taxon>Ureaplasma</taxon>
    </lineage>
</organism>
<dbReference type="EMBL" id="JAOXHJ010000001">
    <property type="protein sequence ID" value="MCV3753891.1"/>
    <property type="molecule type" value="Genomic_DNA"/>
</dbReference>
<evidence type="ECO:0000256" key="4">
    <source>
        <dbReference type="ARBA" id="ARBA00023274"/>
    </source>
</evidence>
<protein>
    <recommendedName>
        <fullName evidence="5">Large ribosomal subunit protein uL15</fullName>
    </recommendedName>
</protein>
<proteinExistence type="inferred from homology"/>
<dbReference type="PANTHER" id="PTHR12934:SF11">
    <property type="entry name" value="LARGE RIBOSOMAL SUBUNIT PROTEIN UL15M"/>
    <property type="match status" value="1"/>
</dbReference>
<accession>A0ABT3BNS7</accession>
<evidence type="ECO:0000256" key="2">
    <source>
        <dbReference type="ARBA" id="ARBA00022884"/>
    </source>
</evidence>
<sequence>MELSNLQYTPKSRNHKEKRVGRGHGSGLGKTSGRGQDGQKARKSGQVRLAFEGGQTPLYRRTPKVGFTNYNFKKHYNVINLHQLSLITDALKAKKGLSEDFVYDLTFFNNHGLIKNSQWPIKIIGNNDVIQNTKIYAHVFSKGARASIEKNQSEAITLDK</sequence>
<dbReference type="SUPFAM" id="SSF52080">
    <property type="entry name" value="Ribosomal proteins L15p and L18e"/>
    <property type="match status" value="1"/>
</dbReference>
<evidence type="ECO:0000256" key="6">
    <source>
        <dbReference type="SAM" id="MobiDB-lite"/>
    </source>
</evidence>
<dbReference type="HAMAP" id="MF_01341">
    <property type="entry name" value="Ribosomal_uL15"/>
    <property type="match status" value="1"/>
</dbReference>
<keyword evidence="4 5" id="KW-0687">Ribonucleoprotein</keyword>
<keyword evidence="5" id="KW-0699">rRNA-binding</keyword>
<comment type="caution">
    <text evidence="8">The sequence shown here is derived from an EMBL/GenBank/DDBJ whole genome shotgun (WGS) entry which is preliminary data.</text>
</comment>
<dbReference type="InterPro" id="IPR036227">
    <property type="entry name" value="Ribosomal_uL15/eL18_sf"/>
</dbReference>
<evidence type="ECO:0000256" key="5">
    <source>
        <dbReference type="HAMAP-Rule" id="MF_01341"/>
    </source>
</evidence>
<evidence type="ECO:0000313" key="9">
    <source>
        <dbReference type="Proteomes" id="UP001207252"/>
    </source>
</evidence>
<feature type="compositionally biased region" description="Gly residues" evidence="6">
    <location>
        <begin position="23"/>
        <end position="36"/>
    </location>
</feature>
<feature type="region of interest" description="Disordered" evidence="6">
    <location>
        <begin position="1"/>
        <end position="46"/>
    </location>
</feature>
<comment type="similarity">
    <text evidence="1 5">Belongs to the universal ribosomal protein uL15 family.</text>
</comment>
<dbReference type="InterPro" id="IPR021131">
    <property type="entry name" value="Ribosomal_uL15/eL18"/>
</dbReference>